<dbReference type="AlphaFoldDB" id="A0A835I977"/>
<sequence length="107" mass="12206">MLVEKGLNDQGMHAEVLNLEEKREQPRIKLDSYPKQLRKAFNKKVRGRSFQEGDLVLKEVTQVTKEKEAGKLSANWEGAYIIHKCQSAQWLGNLTSGAILGEPLEWQ</sequence>
<protein>
    <submittedName>
        <fullName evidence="1">Uncharacterized protein</fullName>
    </submittedName>
</protein>
<comment type="caution">
    <text evidence="1">The sequence shown here is derived from an EMBL/GenBank/DDBJ whole genome shotgun (WGS) entry which is preliminary data.</text>
</comment>
<reference evidence="1 2" key="1">
    <citation type="submission" date="2020-10" db="EMBL/GenBank/DDBJ databases">
        <title>The Coptis chinensis genome and diversification of protoberbering-type alkaloids.</title>
        <authorList>
            <person name="Wang B."/>
            <person name="Shu S."/>
            <person name="Song C."/>
            <person name="Liu Y."/>
        </authorList>
    </citation>
    <scope>NUCLEOTIDE SEQUENCE [LARGE SCALE GENOMIC DNA]</scope>
    <source>
        <strain evidence="1">HL-2020</strain>
        <tissue evidence="1">Leaf</tissue>
    </source>
</reference>
<keyword evidence="2" id="KW-1185">Reference proteome</keyword>
<dbReference type="OrthoDB" id="5596291at2759"/>
<evidence type="ECO:0000313" key="1">
    <source>
        <dbReference type="EMBL" id="KAF9612929.1"/>
    </source>
</evidence>
<proteinExistence type="predicted"/>
<evidence type="ECO:0000313" key="2">
    <source>
        <dbReference type="Proteomes" id="UP000631114"/>
    </source>
</evidence>
<dbReference type="EMBL" id="JADFTS010000003">
    <property type="protein sequence ID" value="KAF9612929.1"/>
    <property type="molecule type" value="Genomic_DNA"/>
</dbReference>
<name>A0A835I977_9MAGN</name>
<gene>
    <name evidence="1" type="ORF">IFM89_004345</name>
</gene>
<accession>A0A835I977</accession>
<organism evidence="1 2">
    <name type="scientific">Coptis chinensis</name>
    <dbReference type="NCBI Taxonomy" id="261450"/>
    <lineage>
        <taxon>Eukaryota</taxon>
        <taxon>Viridiplantae</taxon>
        <taxon>Streptophyta</taxon>
        <taxon>Embryophyta</taxon>
        <taxon>Tracheophyta</taxon>
        <taxon>Spermatophyta</taxon>
        <taxon>Magnoliopsida</taxon>
        <taxon>Ranunculales</taxon>
        <taxon>Ranunculaceae</taxon>
        <taxon>Coptidoideae</taxon>
        <taxon>Coptis</taxon>
    </lineage>
</organism>
<dbReference type="Proteomes" id="UP000631114">
    <property type="component" value="Unassembled WGS sequence"/>
</dbReference>